<feature type="chain" id="PRO_5004049441" description="RxLR effector candidate protein" evidence="1">
    <location>
        <begin position="24"/>
        <end position="284"/>
    </location>
</feature>
<sequence>MRSACTRIPVIIAAAFLAESASSGPVTWLSGLLGLANRAPSAPSLLEAIPLISSHRLDSTTTAVIEKVTGFHRNIAGTLADVATSEESFKNLQEASSRYLASYLILREVVEFPSRVDEAAKAKLRSFVDQLRVELSRVRLGKLDLETHQNALDAYIKSTEFKTWLDDAFEQASSPRIVYQTLSEQFGVSEAAAIVQFHCQQRWWTSAREKGEKLQRAEFDDWYERGIGPDDALLEHLSSADNTVKANRVNDGLRKRFPSAYRARTSRATYGIPIPGVDVQNGRE</sequence>
<dbReference type="InParanoid" id="M4C6S7"/>
<accession>M4C6S7</accession>
<dbReference type="HOGENOM" id="CLU_974711_0_0_1"/>
<dbReference type="EnsemblProtists" id="HpaT814814">
    <property type="protein sequence ID" value="HpaP814814"/>
    <property type="gene ID" value="HpaG814814"/>
</dbReference>
<dbReference type="AlphaFoldDB" id="M4C6S7"/>
<name>M4C6S7_HYAAE</name>
<evidence type="ECO:0000256" key="1">
    <source>
        <dbReference type="SAM" id="SignalP"/>
    </source>
</evidence>
<dbReference type="Proteomes" id="UP000011713">
    <property type="component" value="Unassembled WGS sequence"/>
</dbReference>
<keyword evidence="1" id="KW-0732">Signal</keyword>
<organism evidence="2 3">
    <name type="scientific">Hyaloperonospora arabidopsidis (strain Emoy2)</name>
    <name type="common">Downy mildew agent</name>
    <name type="synonym">Peronospora arabidopsidis</name>
    <dbReference type="NCBI Taxonomy" id="559515"/>
    <lineage>
        <taxon>Eukaryota</taxon>
        <taxon>Sar</taxon>
        <taxon>Stramenopiles</taxon>
        <taxon>Oomycota</taxon>
        <taxon>Peronosporomycetes</taxon>
        <taxon>Peronosporales</taxon>
        <taxon>Peronosporaceae</taxon>
        <taxon>Hyaloperonospora</taxon>
    </lineage>
</organism>
<keyword evidence="3" id="KW-1185">Reference proteome</keyword>
<proteinExistence type="predicted"/>
<feature type="signal peptide" evidence="1">
    <location>
        <begin position="1"/>
        <end position="23"/>
    </location>
</feature>
<dbReference type="VEuPathDB" id="FungiDB:HpaG814814"/>
<evidence type="ECO:0008006" key="4">
    <source>
        <dbReference type="Google" id="ProtNLM"/>
    </source>
</evidence>
<protein>
    <recommendedName>
        <fullName evidence="4">RxLR effector candidate protein</fullName>
    </recommendedName>
</protein>
<reference evidence="3" key="1">
    <citation type="journal article" date="2010" name="Science">
        <title>Signatures of adaptation to obligate biotrophy in the Hyaloperonospora arabidopsidis genome.</title>
        <authorList>
            <person name="Baxter L."/>
            <person name="Tripathy S."/>
            <person name="Ishaque N."/>
            <person name="Boot N."/>
            <person name="Cabral A."/>
            <person name="Kemen E."/>
            <person name="Thines M."/>
            <person name="Ah-Fong A."/>
            <person name="Anderson R."/>
            <person name="Badejoko W."/>
            <person name="Bittner-Eddy P."/>
            <person name="Boore J.L."/>
            <person name="Chibucos M.C."/>
            <person name="Coates M."/>
            <person name="Dehal P."/>
            <person name="Delehaunty K."/>
            <person name="Dong S."/>
            <person name="Downton P."/>
            <person name="Dumas B."/>
            <person name="Fabro G."/>
            <person name="Fronick C."/>
            <person name="Fuerstenberg S.I."/>
            <person name="Fulton L."/>
            <person name="Gaulin E."/>
            <person name="Govers F."/>
            <person name="Hughes L."/>
            <person name="Humphray S."/>
            <person name="Jiang R.H."/>
            <person name="Judelson H."/>
            <person name="Kamoun S."/>
            <person name="Kyung K."/>
            <person name="Meijer H."/>
            <person name="Minx P."/>
            <person name="Morris P."/>
            <person name="Nelson J."/>
            <person name="Phuntumart V."/>
            <person name="Qutob D."/>
            <person name="Rehmany A."/>
            <person name="Rougon-Cardoso A."/>
            <person name="Ryden P."/>
            <person name="Torto-Alalibo T."/>
            <person name="Studholme D."/>
            <person name="Wang Y."/>
            <person name="Win J."/>
            <person name="Wood J."/>
            <person name="Clifton S.W."/>
            <person name="Rogers J."/>
            <person name="Van den Ackerveken G."/>
            <person name="Jones J.D."/>
            <person name="McDowell J.M."/>
            <person name="Beynon J."/>
            <person name="Tyler B.M."/>
        </authorList>
    </citation>
    <scope>NUCLEOTIDE SEQUENCE [LARGE SCALE GENOMIC DNA]</scope>
    <source>
        <strain evidence="3">Emoy2</strain>
    </source>
</reference>
<dbReference type="EMBL" id="ABWE02001898">
    <property type="status" value="NOT_ANNOTATED_CDS"/>
    <property type="molecule type" value="Genomic_DNA"/>
</dbReference>
<reference evidence="2" key="2">
    <citation type="submission" date="2015-06" db="UniProtKB">
        <authorList>
            <consortium name="EnsemblProtists"/>
        </authorList>
    </citation>
    <scope>IDENTIFICATION</scope>
    <source>
        <strain evidence="2">Emoy2</strain>
    </source>
</reference>
<evidence type="ECO:0000313" key="2">
    <source>
        <dbReference type="EnsemblProtists" id="HpaP814814"/>
    </source>
</evidence>
<evidence type="ECO:0000313" key="3">
    <source>
        <dbReference type="Proteomes" id="UP000011713"/>
    </source>
</evidence>